<sequence>MASNVTRVADNIINDTKQSETNPMITCTREKLEESRLNDEIYESAASSYTFGSGRSQFSSALDTWLGSATESTGVQGSRVPVAQRSTLATPSTIDASGLWYILAMVLPLFSVNNLQPVWRCTPSTILNTAELFFTQLASVCETVKNRIRRLAQDEYARDVFATMMDVVLVVYAMGYLMLSIYQATIIV</sequence>
<keyword evidence="1" id="KW-0472">Membrane</keyword>
<reference evidence="3" key="1">
    <citation type="submission" date="2025-08" db="UniProtKB">
        <authorList>
            <consortium name="RefSeq"/>
        </authorList>
    </citation>
    <scope>IDENTIFICATION</scope>
    <source>
        <tissue evidence="3">Whole larvae</tissue>
    </source>
</reference>
<proteinExistence type="predicted"/>
<keyword evidence="1" id="KW-1133">Transmembrane helix</keyword>
<protein>
    <submittedName>
        <fullName evidence="3">Uncharacterized protein LOC113515285</fullName>
    </submittedName>
</protein>
<keyword evidence="1" id="KW-0812">Transmembrane</keyword>
<dbReference type="InParanoid" id="A0A6J1WL40"/>
<name>A0A6J1WL40_GALME</name>
<dbReference type="Proteomes" id="UP001652740">
    <property type="component" value="Unplaced"/>
</dbReference>
<evidence type="ECO:0000313" key="2">
    <source>
        <dbReference type="Proteomes" id="UP001652740"/>
    </source>
</evidence>
<accession>A0A6J1WL40</accession>
<gene>
    <name evidence="3" type="primary">LOC113515285</name>
</gene>
<evidence type="ECO:0000313" key="3">
    <source>
        <dbReference type="RefSeq" id="XP_026755251.2"/>
    </source>
</evidence>
<dbReference type="GeneID" id="113515285"/>
<dbReference type="AlphaFoldDB" id="A0A6J1WL40"/>
<dbReference type="KEGG" id="gmw:113515285"/>
<organism evidence="2 3">
    <name type="scientific">Galleria mellonella</name>
    <name type="common">Greater wax moth</name>
    <dbReference type="NCBI Taxonomy" id="7137"/>
    <lineage>
        <taxon>Eukaryota</taxon>
        <taxon>Metazoa</taxon>
        <taxon>Ecdysozoa</taxon>
        <taxon>Arthropoda</taxon>
        <taxon>Hexapoda</taxon>
        <taxon>Insecta</taxon>
        <taxon>Pterygota</taxon>
        <taxon>Neoptera</taxon>
        <taxon>Endopterygota</taxon>
        <taxon>Lepidoptera</taxon>
        <taxon>Glossata</taxon>
        <taxon>Ditrysia</taxon>
        <taxon>Pyraloidea</taxon>
        <taxon>Pyralidae</taxon>
        <taxon>Galleriinae</taxon>
        <taxon>Galleria</taxon>
    </lineage>
</organism>
<feature type="transmembrane region" description="Helical" evidence="1">
    <location>
        <begin position="160"/>
        <end position="182"/>
    </location>
</feature>
<keyword evidence="2" id="KW-1185">Reference proteome</keyword>
<evidence type="ECO:0000256" key="1">
    <source>
        <dbReference type="SAM" id="Phobius"/>
    </source>
</evidence>
<dbReference type="RefSeq" id="XP_026755251.2">
    <property type="nucleotide sequence ID" value="XM_026899450.3"/>
</dbReference>